<dbReference type="EMBL" id="QURB01000006">
    <property type="protein sequence ID" value="RFC53932.1"/>
    <property type="molecule type" value="Genomic_DNA"/>
</dbReference>
<proteinExistence type="predicted"/>
<protein>
    <recommendedName>
        <fullName evidence="3">Lipoprotein</fullName>
    </recommendedName>
</protein>
<accession>A0A3E1EWM9</accession>
<organism evidence="1 2">
    <name type="scientific">Brumimicrobium aurantiacum</name>
    <dbReference type="NCBI Taxonomy" id="1737063"/>
    <lineage>
        <taxon>Bacteria</taxon>
        <taxon>Pseudomonadati</taxon>
        <taxon>Bacteroidota</taxon>
        <taxon>Flavobacteriia</taxon>
        <taxon>Flavobacteriales</taxon>
        <taxon>Crocinitomicaceae</taxon>
        <taxon>Brumimicrobium</taxon>
    </lineage>
</organism>
<sequence length="213" mass="25075">MKKHISFLFLGLALASCQHEQEVETISTEEFLPKAQREYDYSEDTIQEVQKELSATQKVIKSNFNAVGFEINKTSGMNALIFMPDRLGHIKNEKLIFSADSVVYHYRHWQFKDSLQTMNAFYNWLDCFMEQCKSIRINENINGSYDAFAVWVSNSSIYYLSSDQKNINKSQWESILIPEEAIEWNYIMHQAKQGRIEWFMKKPENELQKNPES</sequence>
<comment type="caution">
    <text evidence="1">The sequence shown here is derived from an EMBL/GenBank/DDBJ whole genome shotgun (WGS) entry which is preliminary data.</text>
</comment>
<evidence type="ECO:0000313" key="2">
    <source>
        <dbReference type="Proteomes" id="UP000257127"/>
    </source>
</evidence>
<dbReference type="RefSeq" id="WP_116881213.1">
    <property type="nucleotide sequence ID" value="NZ_QURB01000006.1"/>
</dbReference>
<dbReference type="PROSITE" id="PS51257">
    <property type="entry name" value="PROKAR_LIPOPROTEIN"/>
    <property type="match status" value="1"/>
</dbReference>
<gene>
    <name evidence="1" type="ORF">DXU93_10310</name>
</gene>
<dbReference type="OrthoDB" id="1467871at2"/>
<keyword evidence="2" id="KW-1185">Reference proteome</keyword>
<dbReference type="AlphaFoldDB" id="A0A3E1EWM9"/>
<reference evidence="1 2" key="1">
    <citation type="submission" date="2018-08" db="EMBL/GenBank/DDBJ databases">
        <title>The draft genome squence of Brumimicrobium sp. N62.</title>
        <authorList>
            <person name="Du Z.-J."/>
            <person name="Luo H.-R."/>
        </authorList>
    </citation>
    <scope>NUCLEOTIDE SEQUENCE [LARGE SCALE GENOMIC DNA]</scope>
    <source>
        <strain evidence="1 2">N62</strain>
    </source>
</reference>
<evidence type="ECO:0000313" key="1">
    <source>
        <dbReference type="EMBL" id="RFC53932.1"/>
    </source>
</evidence>
<name>A0A3E1EWM9_9FLAO</name>
<dbReference type="Proteomes" id="UP000257127">
    <property type="component" value="Unassembled WGS sequence"/>
</dbReference>
<evidence type="ECO:0008006" key="3">
    <source>
        <dbReference type="Google" id="ProtNLM"/>
    </source>
</evidence>